<comment type="caution">
    <text evidence="7">The sequence shown here is derived from an EMBL/GenBank/DDBJ whole genome shotgun (WGS) entry which is preliminary data.</text>
</comment>
<evidence type="ECO:0000313" key="7">
    <source>
        <dbReference type="EMBL" id="MER7182415.1"/>
    </source>
</evidence>
<evidence type="ECO:0000256" key="2">
    <source>
        <dbReference type="ARBA" id="ARBA00023125"/>
    </source>
</evidence>
<dbReference type="Pfam" id="PF00440">
    <property type="entry name" value="TetR_N"/>
    <property type="match status" value="1"/>
</dbReference>
<keyword evidence="1" id="KW-0805">Transcription regulation</keyword>
<feature type="domain" description="HTH tetR-type" evidence="6">
    <location>
        <begin position="21"/>
        <end position="81"/>
    </location>
</feature>
<evidence type="ECO:0000256" key="1">
    <source>
        <dbReference type="ARBA" id="ARBA00023015"/>
    </source>
</evidence>
<proteinExistence type="predicted"/>
<dbReference type="PANTHER" id="PTHR30055">
    <property type="entry name" value="HTH-TYPE TRANSCRIPTIONAL REGULATOR RUTR"/>
    <property type="match status" value="1"/>
</dbReference>
<accession>A0ABV1X089</accession>
<evidence type="ECO:0000259" key="6">
    <source>
        <dbReference type="PROSITE" id="PS50977"/>
    </source>
</evidence>
<evidence type="ECO:0000313" key="8">
    <source>
        <dbReference type="Proteomes" id="UP001474181"/>
    </source>
</evidence>
<evidence type="ECO:0000256" key="4">
    <source>
        <dbReference type="PROSITE-ProRule" id="PRU00335"/>
    </source>
</evidence>
<name>A0ABV1X089_9ACTN</name>
<dbReference type="SUPFAM" id="SSF46689">
    <property type="entry name" value="Homeodomain-like"/>
    <property type="match status" value="1"/>
</dbReference>
<reference evidence="7 8" key="1">
    <citation type="submission" date="2024-06" db="EMBL/GenBank/DDBJ databases">
        <title>The Natural Products Discovery Center: Release of the First 8490 Sequenced Strains for Exploring Actinobacteria Biosynthetic Diversity.</title>
        <authorList>
            <person name="Kalkreuter E."/>
            <person name="Kautsar S.A."/>
            <person name="Yang D."/>
            <person name="Bader C.D."/>
            <person name="Teijaro C.N."/>
            <person name="Fluegel L."/>
            <person name="Davis C.M."/>
            <person name="Simpson J.R."/>
            <person name="Lauterbach L."/>
            <person name="Steele A.D."/>
            <person name="Gui C."/>
            <person name="Meng S."/>
            <person name="Li G."/>
            <person name="Viehrig K."/>
            <person name="Ye F."/>
            <person name="Su P."/>
            <person name="Kiefer A.F."/>
            <person name="Nichols A."/>
            <person name="Cepeda A.J."/>
            <person name="Yan W."/>
            <person name="Fan B."/>
            <person name="Jiang Y."/>
            <person name="Adhikari A."/>
            <person name="Zheng C.-J."/>
            <person name="Schuster L."/>
            <person name="Cowan T.M."/>
            <person name="Smanski M.J."/>
            <person name="Chevrette M.G."/>
            <person name="De Carvalho L.P.S."/>
            <person name="Shen B."/>
        </authorList>
    </citation>
    <scope>NUCLEOTIDE SEQUENCE [LARGE SCALE GENOMIC DNA]</scope>
    <source>
        <strain evidence="7 8">NPDC000234</strain>
    </source>
</reference>
<feature type="DNA-binding region" description="H-T-H motif" evidence="4">
    <location>
        <begin position="44"/>
        <end position="63"/>
    </location>
</feature>
<dbReference type="InterPro" id="IPR041347">
    <property type="entry name" value="MftR_C"/>
</dbReference>
<dbReference type="EMBL" id="JBEPEK010000174">
    <property type="protein sequence ID" value="MER7182415.1"/>
    <property type="molecule type" value="Genomic_DNA"/>
</dbReference>
<dbReference type="PROSITE" id="PS50977">
    <property type="entry name" value="HTH_TETR_2"/>
    <property type="match status" value="1"/>
</dbReference>
<dbReference type="Gene3D" id="1.10.357.10">
    <property type="entry name" value="Tetracycline Repressor, domain 2"/>
    <property type="match status" value="1"/>
</dbReference>
<dbReference type="InterPro" id="IPR009057">
    <property type="entry name" value="Homeodomain-like_sf"/>
</dbReference>
<evidence type="ECO:0000256" key="5">
    <source>
        <dbReference type="SAM" id="MobiDB-lite"/>
    </source>
</evidence>
<dbReference type="Pfam" id="PF17754">
    <property type="entry name" value="TetR_C_14"/>
    <property type="match status" value="1"/>
</dbReference>
<protein>
    <submittedName>
        <fullName evidence="7">TetR/AcrR family transcriptional regulator</fullName>
    </submittedName>
</protein>
<sequence>MESNEQMASDRPDGLRERKKRATYRALQSAAVALFRRHGPEAVTVESICAEAGVSPRTFFNYFATKDEAAFMLEEGAPALIEQRITARPPEETPPEAIRAVFVERLGELATGRIWLERVLLLRERPELLPRIMLTNRTVEDAVTRAVSARTGLPECHLHVRTTAAAVFAALQAAISCWQPDSGPEVVTLVSEAVDLVSRGLPAPSRPAEPTM</sequence>
<dbReference type="InterPro" id="IPR050109">
    <property type="entry name" value="HTH-type_TetR-like_transc_reg"/>
</dbReference>
<evidence type="ECO:0000256" key="3">
    <source>
        <dbReference type="ARBA" id="ARBA00023163"/>
    </source>
</evidence>
<keyword evidence="3" id="KW-0804">Transcription</keyword>
<keyword evidence="8" id="KW-1185">Reference proteome</keyword>
<dbReference type="Gene3D" id="1.10.10.60">
    <property type="entry name" value="Homeodomain-like"/>
    <property type="match status" value="1"/>
</dbReference>
<feature type="region of interest" description="Disordered" evidence="5">
    <location>
        <begin position="1"/>
        <end position="20"/>
    </location>
</feature>
<dbReference type="RefSeq" id="WP_350783494.1">
    <property type="nucleotide sequence ID" value="NZ_JBEPEK010000174.1"/>
</dbReference>
<dbReference type="PANTHER" id="PTHR30055:SF238">
    <property type="entry name" value="MYCOFACTOCIN BIOSYNTHESIS TRANSCRIPTIONAL REGULATOR MFTR-RELATED"/>
    <property type="match status" value="1"/>
</dbReference>
<dbReference type="InterPro" id="IPR001647">
    <property type="entry name" value="HTH_TetR"/>
</dbReference>
<organism evidence="7 8">
    <name type="scientific">Streptomyces hyaluromycini</name>
    <dbReference type="NCBI Taxonomy" id="1377993"/>
    <lineage>
        <taxon>Bacteria</taxon>
        <taxon>Bacillati</taxon>
        <taxon>Actinomycetota</taxon>
        <taxon>Actinomycetes</taxon>
        <taxon>Kitasatosporales</taxon>
        <taxon>Streptomycetaceae</taxon>
        <taxon>Streptomyces</taxon>
    </lineage>
</organism>
<gene>
    <name evidence="7" type="ORF">ABT404_23510</name>
</gene>
<keyword evidence="2 4" id="KW-0238">DNA-binding</keyword>
<dbReference type="Proteomes" id="UP001474181">
    <property type="component" value="Unassembled WGS sequence"/>
</dbReference>